<gene>
    <name evidence="1" type="ORF">AFUS01_LOCUS13948</name>
</gene>
<accession>A0A8J2JRR6</accession>
<evidence type="ECO:0000313" key="1">
    <source>
        <dbReference type="EMBL" id="CAG7724961.1"/>
    </source>
</evidence>
<proteinExistence type="predicted"/>
<evidence type="ECO:0000313" key="2">
    <source>
        <dbReference type="Proteomes" id="UP000708208"/>
    </source>
</evidence>
<dbReference type="AlphaFoldDB" id="A0A8J2JRR6"/>
<name>A0A8J2JRR6_9HEXA</name>
<dbReference type="Proteomes" id="UP000708208">
    <property type="component" value="Unassembled WGS sequence"/>
</dbReference>
<comment type="caution">
    <text evidence="1">The sequence shown here is derived from an EMBL/GenBank/DDBJ whole genome shotgun (WGS) entry which is preliminary data.</text>
</comment>
<reference evidence="1" key="1">
    <citation type="submission" date="2021-06" db="EMBL/GenBank/DDBJ databases">
        <authorList>
            <person name="Hodson N. C."/>
            <person name="Mongue J. A."/>
            <person name="Jaron S. K."/>
        </authorList>
    </citation>
    <scope>NUCLEOTIDE SEQUENCE</scope>
</reference>
<keyword evidence="2" id="KW-1185">Reference proteome</keyword>
<protein>
    <submittedName>
        <fullName evidence="1">Uncharacterized protein</fullName>
    </submittedName>
</protein>
<organism evidence="1 2">
    <name type="scientific">Allacma fusca</name>
    <dbReference type="NCBI Taxonomy" id="39272"/>
    <lineage>
        <taxon>Eukaryota</taxon>
        <taxon>Metazoa</taxon>
        <taxon>Ecdysozoa</taxon>
        <taxon>Arthropoda</taxon>
        <taxon>Hexapoda</taxon>
        <taxon>Collembola</taxon>
        <taxon>Symphypleona</taxon>
        <taxon>Sminthuridae</taxon>
        <taxon>Allacma</taxon>
    </lineage>
</organism>
<dbReference type="EMBL" id="CAJVCH010115719">
    <property type="protein sequence ID" value="CAG7724961.1"/>
    <property type="molecule type" value="Genomic_DNA"/>
</dbReference>
<sequence>MQTQYVDKEVSGLKPMTTSRRAIAYAVIDAPGRRDAVVKNWSKSITTKTVTFNRAFGPQSKPDSMAVIGHRAPGQLFDKLSAGVGFL</sequence>